<dbReference type="InterPro" id="IPR018228">
    <property type="entry name" value="DNase_TatD-rel_CS"/>
</dbReference>
<dbReference type="AlphaFoldDB" id="A0A4R2RZC8"/>
<dbReference type="NCBIfam" id="TIGR00010">
    <property type="entry name" value="YchF/TatD family DNA exonuclease"/>
    <property type="match status" value="1"/>
</dbReference>
<evidence type="ECO:0000256" key="3">
    <source>
        <dbReference type="PIRSR" id="PIRSR005902-1"/>
    </source>
</evidence>
<dbReference type="PANTHER" id="PTHR46124">
    <property type="entry name" value="D-AMINOACYL-TRNA DEACYLASE"/>
    <property type="match status" value="1"/>
</dbReference>
<gene>
    <name evidence="4" type="ORF">EDD73_103100</name>
</gene>
<dbReference type="SUPFAM" id="SSF51556">
    <property type="entry name" value="Metallo-dependent hydrolases"/>
    <property type="match status" value="1"/>
</dbReference>
<accession>A0A4R2RZC8</accession>
<keyword evidence="1 3" id="KW-0479">Metal-binding</keyword>
<keyword evidence="2" id="KW-0378">Hydrolase</keyword>
<feature type="binding site" evidence="3">
    <location>
        <position position="91"/>
    </location>
    <ligand>
        <name>a divalent metal cation</name>
        <dbReference type="ChEBI" id="CHEBI:60240"/>
        <label>1</label>
    </ligand>
</feature>
<dbReference type="PANTHER" id="PTHR46124:SF2">
    <property type="entry name" value="D-AMINOACYL-TRNA DEACYLASE"/>
    <property type="match status" value="1"/>
</dbReference>
<proteinExistence type="predicted"/>
<evidence type="ECO:0000313" key="5">
    <source>
        <dbReference type="Proteomes" id="UP000294813"/>
    </source>
</evidence>
<dbReference type="InterPro" id="IPR015991">
    <property type="entry name" value="TatD/YcfH-like"/>
</dbReference>
<feature type="binding site" evidence="3">
    <location>
        <position position="127"/>
    </location>
    <ligand>
        <name>a divalent metal cation</name>
        <dbReference type="ChEBI" id="CHEBI:60240"/>
        <label>2</label>
    </ligand>
</feature>
<comment type="caution">
    <text evidence="4">The sequence shown here is derived from an EMBL/GenBank/DDBJ whole genome shotgun (WGS) entry which is preliminary data.</text>
</comment>
<evidence type="ECO:0000256" key="2">
    <source>
        <dbReference type="ARBA" id="ARBA00022801"/>
    </source>
</evidence>
<sequence length="256" mass="28288">MFDTHAHLDDKRFADDWDALWAKITAAGVTRIVNVGYDLVSSARSIDLAERYEPIYAAVGIHPHDAVGVDDTVLTQLEQMAAHPKVVAIGEMGLDYYRDLSPRDQQRQVFRAQLDLARRLGKPVIIHDRDAHGDVMAILEEAAPTLRGGVLHCFSGSWEMAQHCLKLGFHISLAGPVTYTNARHLLDIARQVPLERLLIETDAPYLAPHPLRGTRNDSANVALIAERIAELRAMEPAVLAEQTLRNGCALFGIPVP</sequence>
<dbReference type="FunFam" id="3.20.20.140:FF:000005">
    <property type="entry name" value="TatD family hydrolase"/>
    <property type="match status" value="1"/>
</dbReference>
<dbReference type="EMBL" id="SLXT01000003">
    <property type="protein sequence ID" value="TCP68469.1"/>
    <property type="molecule type" value="Genomic_DNA"/>
</dbReference>
<dbReference type="InterPro" id="IPR032466">
    <property type="entry name" value="Metal_Hydrolase"/>
</dbReference>
<organism evidence="4 5">
    <name type="scientific">Heliophilum fasciatum</name>
    <dbReference type="NCBI Taxonomy" id="35700"/>
    <lineage>
        <taxon>Bacteria</taxon>
        <taxon>Bacillati</taxon>
        <taxon>Bacillota</taxon>
        <taxon>Clostridia</taxon>
        <taxon>Eubacteriales</taxon>
        <taxon>Heliobacteriaceae</taxon>
        <taxon>Heliophilum</taxon>
    </lineage>
</organism>
<dbReference type="Gene3D" id="3.20.20.140">
    <property type="entry name" value="Metal-dependent hydrolases"/>
    <property type="match status" value="1"/>
</dbReference>
<dbReference type="Pfam" id="PF01026">
    <property type="entry name" value="TatD_DNase"/>
    <property type="match status" value="1"/>
</dbReference>
<dbReference type="PROSITE" id="PS01137">
    <property type="entry name" value="TATD_1"/>
    <property type="match status" value="1"/>
</dbReference>
<feature type="binding site" evidence="3">
    <location>
        <position position="7"/>
    </location>
    <ligand>
        <name>a divalent metal cation</name>
        <dbReference type="ChEBI" id="CHEBI:60240"/>
        <label>1</label>
    </ligand>
</feature>
<protein>
    <submittedName>
        <fullName evidence="4">TatD DNase family protein</fullName>
    </submittedName>
</protein>
<dbReference type="CDD" id="cd01310">
    <property type="entry name" value="TatD_DNAse"/>
    <property type="match status" value="1"/>
</dbReference>
<evidence type="ECO:0000256" key="1">
    <source>
        <dbReference type="ARBA" id="ARBA00022723"/>
    </source>
</evidence>
<dbReference type="PIRSF" id="PIRSF005902">
    <property type="entry name" value="DNase_TatD"/>
    <property type="match status" value="1"/>
</dbReference>
<dbReference type="GO" id="GO:0005829">
    <property type="term" value="C:cytosol"/>
    <property type="evidence" value="ECO:0007669"/>
    <property type="project" value="TreeGrafter"/>
</dbReference>
<evidence type="ECO:0000313" key="4">
    <source>
        <dbReference type="EMBL" id="TCP68469.1"/>
    </source>
</evidence>
<feature type="binding site" evidence="3">
    <location>
        <position position="202"/>
    </location>
    <ligand>
        <name>a divalent metal cation</name>
        <dbReference type="ChEBI" id="CHEBI:60240"/>
        <label>1</label>
    </ligand>
</feature>
<feature type="binding site" evidence="3">
    <location>
        <position position="152"/>
    </location>
    <ligand>
        <name>a divalent metal cation</name>
        <dbReference type="ChEBI" id="CHEBI:60240"/>
        <label>2</label>
    </ligand>
</feature>
<dbReference type="Proteomes" id="UP000294813">
    <property type="component" value="Unassembled WGS sequence"/>
</dbReference>
<dbReference type="GO" id="GO:0046872">
    <property type="term" value="F:metal ion binding"/>
    <property type="evidence" value="ECO:0007669"/>
    <property type="project" value="UniProtKB-KW"/>
</dbReference>
<keyword evidence="5" id="KW-1185">Reference proteome</keyword>
<dbReference type="GO" id="GO:0016788">
    <property type="term" value="F:hydrolase activity, acting on ester bonds"/>
    <property type="evidence" value="ECO:0007669"/>
    <property type="project" value="InterPro"/>
</dbReference>
<feature type="binding site" evidence="3">
    <location>
        <position position="5"/>
    </location>
    <ligand>
        <name>a divalent metal cation</name>
        <dbReference type="ChEBI" id="CHEBI:60240"/>
        <label>1</label>
    </ligand>
</feature>
<name>A0A4R2RZC8_9FIRM</name>
<reference evidence="4 5" key="1">
    <citation type="submission" date="2019-03" db="EMBL/GenBank/DDBJ databases">
        <title>Genomic Encyclopedia of Type Strains, Phase IV (KMG-IV): sequencing the most valuable type-strain genomes for metagenomic binning, comparative biology and taxonomic classification.</title>
        <authorList>
            <person name="Goeker M."/>
        </authorList>
    </citation>
    <scope>NUCLEOTIDE SEQUENCE [LARGE SCALE GENOMIC DNA]</scope>
    <source>
        <strain evidence="4 5">DSM 11170</strain>
    </source>
</reference>
<dbReference type="GO" id="GO:0004536">
    <property type="term" value="F:DNA nuclease activity"/>
    <property type="evidence" value="ECO:0007669"/>
    <property type="project" value="InterPro"/>
</dbReference>
<dbReference type="InterPro" id="IPR001130">
    <property type="entry name" value="TatD-like"/>
</dbReference>